<keyword evidence="1" id="KW-0614">Plasmid</keyword>
<reference evidence="1" key="1">
    <citation type="submission" date="2013-07" db="EMBL/GenBank/DDBJ databases">
        <title>Complete sequence of a native Burkholderia pseudomallei plasmid.</title>
        <authorList>
            <person name="Stone J.K."/>
            <person name="Bollig M.C."/>
            <person name="Gibbons H.S."/>
            <person name="Mayo M."/>
            <person name="Currie B.J."/>
            <person name="Keim P."/>
            <person name="Tuanyok A."/>
        </authorList>
    </citation>
    <scope>NUCLEOTIDE SEQUENCE</scope>
    <source>
        <strain evidence="1">MSHR1950</strain>
        <plasmid evidence="1">pBPSE01</plasmid>
    </source>
</reference>
<name>A0A0C5B137_BURPE</name>
<dbReference type="AlphaFoldDB" id="A0A0C5B137"/>
<sequence>MNQSLSYSVALPHTLPLHTQEPIRRAQIRVLLVTIVTDALSAWRRAPCRTWNDISRLVLRQFGTLDRLYPEAGILDTPLREVTVQFFAANVDASITGFGHREGDATAAKTDPLMFSLRVAAPTPMRSFGLEQ</sequence>
<dbReference type="EMBL" id="KF418775">
    <property type="protein sequence ID" value="AJL34902.1"/>
    <property type="molecule type" value="Genomic_DNA"/>
</dbReference>
<accession>A0A0C5B137</accession>
<dbReference type="RefSeq" id="WP_060290607.1">
    <property type="nucleotide sequence ID" value="NZ_KF418775.1"/>
</dbReference>
<evidence type="ECO:0000313" key="1">
    <source>
        <dbReference type="EMBL" id="AJL34902.1"/>
    </source>
</evidence>
<organism evidence="1">
    <name type="scientific">Burkholderia pseudomallei</name>
    <name type="common">Pseudomonas pseudomallei</name>
    <dbReference type="NCBI Taxonomy" id="28450"/>
    <lineage>
        <taxon>Bacteria</taxon>
        <taxon>Pseudomonadati</taxon>
        <taxon>Pseudomonadota</taxon>
        <taxon>Betaproteobacteria</taxon>
        <taxon>Burkholderiales</taxon>
        <taxon>Burkholderiaceae</taxon>
        <taxon>Burkholderia</taxon>
        <taxon>pseudomallei group</taxon>
    </lineage>
</organism>
<gene>
    <name evidence="1" type="ORF">pBPS019</name>
</gene>
<geneLocation type="plasmid" evidence="1">
    <name>pBPSE01</name>
</geneLocation>
<proteinExistence type="predicted"/>
<protein>
    <submittedName>
        <fullName evidence="1">Uncharacterized protein</fullName>
    </submittedName>
</protein>